<dbReference type="GO" id="GO:0019901">
    <property type="term" value="F:protein kinase binding"/>
    <property type="evidence" value="ECO:0007669"/>
    <property type="project" value="TreeGrafter"/>
</dbReference>
<accession>A0A821JLF5</accession>
<feature type="domain" description="DUF4704" evidence="1">
    <location>
        <begin position="1"/>
        <end position="131"/>
    </location>
</feature>
<evidence type="ECO:0000313" key="2">
    <source>
        <dbReference type="EMBL" id="CAF4720576.1"/>
    </source>
</evidence>
<evidence type="ECO:0000313" key="3">
    <source>
        <dbReference type="Proteomes" id="UP000663873"/>
    </source>
</evidence>
<proteinExistence type="predicted"/>
<organism evidence="2 3">
    <name type="scientific">Rotaria socialis</name>
    <dbReference type="NCBI Taxonomy" id="392032"/>
    <lineage>
        <taxon>Eukaryota</taxon>
        <taxon>Metazoa</taxon>
        <taxon>Spiralia</taxon>
        <taxon>Gnathifera</taxon>
        <taxon>Rotifera</taxon>
        <taxon>Eurotatoria</taxon>
        <taxon>Bdelloidea</taxon>
        <taxon>Philodinida</taxon>
        <taxon>Philodinidae</taxon>
        <taxon>Rotaria</taxon>
    </lineage>
</organism>
<dbReference type="InterPro" id="IPR031570">
    <property type="entry name" value="NBEA/BDCP_DUF4704"/>
</dbReference>
<feature type="non-terminal residue" evidence="2">
    <location>
        <position position="1"/>
    </location>
</feature>
<dbReference type="AlphaFoldDB" id="A0A821JLF5"/>
<dbReference type="GO" id="GO:0008104">
    <property type="term" value="P:intracellular protein localization"/>
    <property type="evidence" value="ECO:0007669"/>
    <property type="project" value="TreeGrafter"/>
</dbReference>
<dbReference type="GO" id="GO:0016020">
    <property type="term" value="C:membrane"/>
    <property type="evidence" value="ECO:0007669"/>
    <property type="project" value="TreeGrafter"/>
</dbReference>
<dbReference type="PANTHER" id="PTHR13743:SF162">
    <property type="entry name" value="NEUROBEACHIN"/>
    <property type="match status" value="1"/>
</dbReference>
<evidence type="ECO:0000259" key="1">
    <source>
        <dbReference type="Pfam" id="PF15787"/>
    </source>
</evidence>
<dbReference type="Pfam" id="PF15787">
    <property type="entry name" value="DUF4704"/>
    <property type="match status" value="1"/>
</dbReference>
<gene>
    <name evidence="2" type="ORF">UJA718_LOCUS37228</name>
</gene>
<reference evidence="2" key="1">
    <citation type="submission" date="2021-02" db="EMBL/GenBank/DDBJ databases">
        <authorList>
            <person name="Nowell W R."/>
        </authorList>
    </citation>
    <scope>NUCLEOTIDE SEQUENCE</scope>
</reference>
<dbReference type="InterPro" id="IPR050865">
    <property type="entry name" value="BEACH_Domain"/>
</dbReference>
<protein>
    <recommendedName>
        <fullName evidence="1">DUF4704 domain-containing protein</fullName>
    </recommendedName>
</protein>
<dbReference type="GO" id="GO:0005829">
    <property type="term" value="C:cytosol"/>
    <property type="evidence" value="ECO:0007669"/>
    <property type="project" value="TreeGrafter"/>
</dbReference>
<dbReference type="EMBL" id="CAJOBP010036780">
    <property type="protein sequence ID" value="CAF4720576.1"/>
    <property type="molecule type" value="Genomic_DNA"/>
</dbReference>
<comment type="caution">
    <text evidence="2">The sequence shown here is derived from an EMBL/GenBank/DDBJ whole genome shotgun (WGS) entry which is preliminary data.</text>
</comment>
<name>A0A821JLF5_9BILA</name>
<dbReference type="Proteomes" id="UP000663873">
    <property type="component" value="Unassembled WGS sequence"/>
</dbReference>
<sequence length="163" mass="19326">ILVEKVSGLLVEKRTSEITPDWKIENPAMIKVIATLLRHASDNIHQYDIKLRFLDDLILLASASRDNRRTILQMSVWQDYLFGLAYVYPTQEIQIEITDRVFDLLKLLLHHAIKFEYGGWRVWIDTLSILHGRITKEDYYRKVNQMVENMKDNDEDEVSFVFR</sequence>
<dbReference type="PANTHER" id="PTHR13743">
    <property type="entry name" value="BEIGE/BEACH-RELATED"/>
    <property type="match status" value="1"/>
</dbReference>
<keyword evidence="3" id="KW-1185">Reference proteome</keyword>